<dbReference type="InterPro" id="IPR005829">
    <property type="entry name" value="Sugar_transporter_CS"/>
</dbReference>
<feature type="transmembrane region" description="Helical" evidence="8">
    <location>
        <begin position="45"/>
        <end position="64"/>
    </location>
</feature>
<evidence type="ECO:0000256" key="4">
    <source>
        <dbReference type="ARBA" id="ARBA00022519"/>
    </source>
</evidence>
<feature type="transmembrane region" description="Helical" evidence="8">
    <location>
        <begin position="138"/>
        <end position="159"/>
    </location>
</feature>
<feature type="transmembrane region" description="Helical" evidence="8">
    <location>
        <begin position="165"/>
        <end position="183"/>
    </location>
</feature>
<feature type="transmembrane region" description="Helical" evidence="8">
    <location>
        <begin position="309"/>
        <end position="331"/>
    </location>
</feature>
<name>A0A2K2FE41_9CLOT</name>
<dbReference type="EMBL" id="NIOJ01000041">
    <property type="protein sequence ID" value="PNT97050.1"/>
    <property type="molecule type" value="Genomic_DNA"/>
</dbReference>
<dbReference type="InterPro" id="IPR024989">
    <property type="entry name" value="MFS_assoc_dom"/>
</dbReference>
<feature type="transmembrane region" description="Helical" evidence="8">
    <location>
        <begin position="15"/>
        <end position="33"/>
    </location>
</feature>
<sequence>MVGNSKKHIIRKMRVFMFVYWAMMLSVTGMYTMYLGDIGFTKGEIGIAVTIYMVSALIGQNVFGYLADKTGNIKKVFTLSTATGILIATLLAFAKSSIQIYVLIFLWGFFICGTVPLSDVWCINSLKASNELNDYGKIRGFGSIGYGISGVLLGLTLQFFGWKAYYWYIAACVCLTLLAIFAIGDKEEKAGIKGTKDNKRTSKEVSAIDALKEIIKIKPLVSMVILIFIYSFVVKGIYNYLGVLIGDYGGGPLNLGFTYFFDASPEIVTFFLTTRLLRRFHSKKLVFVAFLLQTLRLTFILIFNSALAVTLLGTLSGFAYGLLSSSYKTYLYELAPEKYKASCMSLCETTIGMSAVFSAPVFGFLFDKFGANFTITFGLVIYIISVIMLLWNFRMDRKANVMNTGTVLRQ</sequence>
<keyword evidence="2" id="KW-0813">Transport</keyword>
<dbReference type="Pfam" id="PF12832">
    <property type="entry name" value="MFS_1_like"/>
    <property type="match status" value="1"/>
</dbReference>
<feature type="transmembrane region" description="Helical" evidence="8">
    <location>
        <begin position="253"/>
        <end position="273"/>
    </location>
</feature>
<dbReference type="InterPro" id="IPR020846">
    <property type="entry name" value="MFS_dom"/>
</dbReference>
<dbReference type="InterPro" id="IPR036259">
    <property type="entry name" value="MFS_trans_sf"/>
</dbReference>
<gene>
    <name evidence="10" type="ORF">CDQ84_14085</name>
</gene>
<dbReference type="PROSITE" id="PS50850">
    <property type="entry name" value="MFS"/>
    <property type="match status" value="1"/>
</dbReference>
<evidence type="ECO:0000313" key="10">
    <source>
        <dbReference type="EMBL" id="PNT97050.1"/>
    </source>
</evidence>
<dbReference type="KEGG" id="cthd:CDO33_04760"/>
<reference evidence="10 11" key="1">
    <citation type="submission" date="2017-06" db="EMBL/GenBank/DDBJ databases">
        <title>Investigating the central metabolism of Clostridium thermosuccinogenes.</title>
        <authorList>
            <person name="Koendjbiharie J.G."/>
            <person name="van Kranenburg R."/>
        </authorList>
    </citation>
    <scope>NUCLEOTIDE SEQUENCE [LARGE SCALE GENOMIC DNA]</scope>
    <source>
        <strain evidence="10 11">DSM 5806</strain>
    </source>
</reference>
<organism evidence="10 11">
    <name type="scientific">Clostridium thermosuccinogenes</name>
    <dbReference type="NCBI Taxonomy" id="84032"/>
    <lineage>
        <taxon>Bacteria</taxon>
        <taxon>Bacillati</taxon>
        <taxon>Bacillota</taxon>
        <taxon>Clostridia</taxon>
        <taxon>Eubacteriales</taxon>
        <taxon>Clostridiaceae</taxon>
        <taxon>Clostridium</taxon>
    </lineage>
</organism>
<keyword evidence="11" id="KW-1185">Reference proteome</keyword>
<evidence type="ECO:0000256" key="8">
    <source>
        <dbReference type="SAM" id="Phobius"/>
    </source>
</evidence>
<evidence type="ECO:0000259" key="9">
    <source>
        <dbReference type="PROSITE" id="PS50850"/>
    </source>
</evidence>
<feature type="domain" description="Major facilitator superfamily (MFS) profile" evidence="9">
    <location>
        <begin position="1"/>
        <end position="397"/>
    </location>
</feature>
<dbReference type="Proteomes" id="UP000236151">
    <property type="component" value="Unassembled WGS sequence"/>
</dbReference>
<dbReference type="GO" id="GO:0005886">
    <property type="term" value="C:plasma membrane"/>
    <property type="evidence" value="ECO:0007669"/>
    <property type="project" value="UniProtKB-SubCell"/>
</dbReference>
<proteinExistence type="predicted"/>
<dbReference type="AlphaFoldDB" id="A0A2K2FE41"/>
<feature type="transmembrane region" description="Helical" evidence="8">
    <location>
        <begin position="220"/>
        <end position="241"/>
    </location>
</feature>
<evidence type="ECO:0000256" key="7">
    <source>
        <dbReference type="ARBA" id="ARBA00023136"/>
    </source>
</evidence>
<comment type="caution">
    <text evidence="10">The sequence shown here is derived from an EMBL/GenBank/DDBJ whole genome shotgun (WGS) entry which is preliminary data.</text>
</comment>
<feature type="transmembrane region" description="Helical" evidence="8">
    <location>
        <begin position="372"/>
        <end position="393"/>
    </location>
</feature>
<dbReference type="PANTHER" id="PTHR23522">
    <property type="entry name" value="BLL5896 PROTEIN"/>
    <property type="match status" value="1"/>
</dbReference>
<evidence type="ECO:0000313" key="11">
    <source>
        <dbReference type="Proteomes" id="UP000236151"/>
    </source>
</evidence>
<evidence type="ECO:0000256" key="1">
    <source>
        <dbReference type="ARBA" id="ARBA00004429"/>
    </source>
</evidence>
<keyword evidence="5 8" id="KW-0812">Transmembrane</keyword>
<evidence type="ECO:0000256" key="2">
    <source>
        <dbReference type="ARBA" id="ARBA00022448"/>
    </source>
</evidence>
<accession>A0A2K2FE41</accession>
<evidence type="ECO:0000256" key="5">
    <source>
        <dbReference type="ARBA" id="ARBA00022692"/>
    </source>
</evidence>
<dbReference type="RefSeq" id="WP_103082377.1">
    <property type="nucleotide sequence ID" value="NZ_NIOI01000001.1"/>
</dbReference>
<protein>
    <submittedName>
        <fullName evidence="10">MFS transporter</fullName>
    </submittedName>
</protein>
<evidence type="ECO:0000256" key="6">
    <source>
        <dbReference type="ARBA" id="ARBA00022989"/>
    </source>
</evidence>
<feature type="transmembrane region" description="Helical" evidence="8">
    <location>
        <begin position="76"/>
        <end position="94"/>
    </location>
</feature>
<dbReference type="PANTHER" id="PTHR23522:SF10">
    <property type="entry name" value="3-PHENYLPROPIONIC ACID TRANSPORTER-RELATED"/>
    <property type="match status" value="1"/>
</dbReference>
<keyword evidence="4" id="KW-0997">Cell inner membrane</keyword>
<dbReference type="Gene3D" id="1.20.1250.20">
    <property type="entry name" value="MFS general substrate transporter like domains"/>
    <property type="match status" value="2"/>
</dbReference>
<keyword evidence="6 8" id="KW-1133">Transmembrane helix</keyword>
<dbReference type="SUPFAM" id="SSF103473">
    <property type="entry name" value="MFS general substrate transporter"/>
    <property type="match status" value="1"/>
</dbReference>
<keyword evidence="3" id="KW-1003">Cell membrane</keyword>
<comment type="subcellular location">
    <subcellularLocation>
        <location evidence="1">Cell inner membrane</location>
        <topology evidence="1">Multi-pass membrane protein</topology>
    </subcellularLocation>
</comment>
<dbReference type="PROSITE" id="PS00217">
    <property type="entry name" value="SUGAR_TRANSPORT_2"/>
    <property type="match status" value="1"/>
</dbReference>
<keyword evidence="7 8" id="KW-0472">Membrane</keyword>
<feature type="transmembrane region" description="Helical" evidence="8">
    <location>
        <begin position="100"/>
        <end position="126"/>
    </location>
</feature>
<evidence type="ECO:0000256" key="3">
    <source>
        <dbReference type="ARBA" id="ARBA00022475"/>
    </source>
</evidence>
<dbReference type="GO" id="GO:0022857">
    <property type="term" value="F:transmembrane transporter activity"/>
    <property type="evidence" value="ECO:0007669"/>
    <property type="project" value="InterPro"/>
</dbReference>